<feature type="compositionally biased region" description="Low complexity" evidence="1">
    <location>
        <begin position="958"/>
        <end position="969"/>
    </location>
</feature>
<dbReference type="PANTHER" id="PTHR33167:SF37">
    <property type="entry name" value="DUF863 FAMILY PROTEIN"/>
    <property type="match status" value="1"/>
</dbReference>
<reference evidence="6" key="4">
    <citation type="journal article" date="2018" name="Nat. Plants">
        <title>Whole-genome landscape of Medicago truncatula symbiotic genes.</title>
        <authorList>
            <person name="Pecrix Y."/>
            <person name="Staton S.E."/>
            <person name="Sallet E."/>
            <person name="Lelandais-Briere C."/>
            <person name="Moreau S."/>
            <person name="Carrere S."/>
            <person name="Blein T."/>
            <person name="Jardinaud M.F."/>
            <person name="Latrasse D."/>
            <person name="Zouine M."/>
            <person name="Zahm M."/>
            <person name="Kreplak J."/>
            <person name="Mayjonade B."/>
            <person name="Satge C."/>
            <person name="Perez M."/>
            <person name="Cauet S."/>
            <person name="Marande W."/>
            <person name="Chantry-Darmon C."/>
            <person name="Lopez-Roques C."/>
            <person name="Bouchez O."/>
            <person name="Berard A."/>
            <person name="Debelle F."/>
            <person name="Munos S."/>
            <person name="Bendahmane A."/>
            <person name="Berges H."/>
            <person name="Niebel A."/>
            <person name="Buitink J."/>
            <person name="Frugier F."/>
            <person name="Benhamed M."/>
            <person name="Crespi M."/>
            <person name="Gouzy J."/>
            <person name="Gamas P."/>
        </authorList>
    </citation>
    <scope>NUCLEOTIDE SEQUENCE [LARGE SCALE GENOMIC DNA]</scope>
    <source>
        <strain evidence="6">cv. Jemalong A17</strain>
    </source>
</reference>
<feature type="compositionally biased region" description="Basic and acidic residues" evidence="1">
    <location>
        <begin position="228"/>
        <end position="240"/>
    </location>
</feature>
<evidence type="ECO:0000313" key="3">
    <source>
        <dbReference type="EMBL" id="RHN55495.1"/>
    </source>
</evidence>
<dbReference type="EnsemblPlants" id="AES96945">
    <property type="protein sequence ID" value="AES96945"/>
    <property type="gene ID" value="MTR_5g043430"/>
</dbReference>
<dbReference type="AlphaFoldDB" id="G7JXU4"/>
<dbReference type="eggNOG" id="ENOG502QQQ0">
    <property type="taxonomic scope" value="Eukaryota"/>
</dbReference>
<dbReference type="PANTHER" id="PTHR33167">
    <property type="entry name" value="TRANSCRIPTION FACTOR, PUTATIVE (DUF863)-RELATED"/>
    <property type="match status" value="1"/>
</dbReference>
<name>G7JXU4_MEDTR</name>
<reference evidence="3" key="5">
    <citation type="journal article" date="2018" name="Nat. Plants">
        <title>Whole-genome landscape of Medicago truncatula symbiotic genes.</title>
        <authorList>
            <person name="Pecrix Y."/>
            <person name="Gamas P."/>
            <person name="Carrere S."/>
        </authorList>
    </citation>
    <scope>NUCLEOTIDE SEQUENCE</scope>
    <source>
        <tissue evidence="3">Leaves</tissue>
    </source>
</reference>
<evidence type="ECO:0000313" key="4">
    <source>
        <dbReference type="EnsemblPlants" id="AES96945"/>
    </source>
</evidence>
<evidence type="ECO:0000313" key="5">
    <source>
        <dbReference type="Proteomes" id="UP000002051"/>
    </source>
</evidence>
<organism evidence="2 5">
    <name type="scientific">Medicago truncatula</name>
    <name type="common">Barrel medic</name>
    <name type="synonym">Medicago tribuloides</name>
    <dbReference type="NCBI Taxonomy" id="3880"/>
    <lineage>
        <taxon>Eukaryota</taxon>
        <taxon>Viridiplantae</taxon>
        <taxon>Streptophyta</taxon>
        <taxon>Embryophyta</taxon>
        <taxon>Tracheophyta</taxon>
        <taxon>Spermatophyta</taxon>
        <taxon>Magnoliopsida</taxon>
        <taxon>eudicotyledons</taxon>
        <taxon>Gunneridae</taxon>
        <taxon>Pentapetalae</taxon>
        <taxon>rosids</taxon>
        <taxon>fabids</taxon>
        <taxon>Fabales</taxon>
        <taxon>Fabaceae</taxon>
        <taxon>Papilionoideae</taxon>
        <taxon>50 kb inversion clade</taxon>
        <taxon>NPAAA clade</taxon>
        <taxon>Hologalegina</taxon>
        <taxon>IRL clade</taxon>
        <taxon>Trifolieae</taxon>
        <taxon>Medicago</taxon>
    </lineage>
</organism>
<reference evidence="2 5" key="1">
    <citation type="journal article" date="2011" name="Nature">
        <title>The Medicago genome provides insight into the evolution of rhizobial symbioses.</title>
        <authorList>
            <person name="Young N.D."/>
            <person name="Debelle F."/>
            <person name="Oldroyd G.E."/>
            <person name="Geurts R."/>
            <person name="Cannon S.B."/>
            <person name="Udvardi M.K."/>
            <person name="Benedito V.A."/>
            <person name="Mayer K.F."/>
            <person name="Gouzy J."/>
            <person name="Schoof H."/>
            <person name="Van de Peer Y."/>
            <person name="Proost S."/>
            <person name="Cook D.R."/>
            <person name="Meyers B.C."/>
            <person name="Spannagl M."/>
            <person name="Cheung F."/>
            <person name="De Mita S."/>
            <person name="Krishnakumar V."/>
            <person name="Gundlach H."/>
            <person name="Zhou S."/>
            <person name="Mudge J."/>
            <person name="Bharti A.K."/>
            <person name="Murray J.D."/>
            <person name="Naoumkina M.A."/>
            <person name="Rosen B."/>
            <person name="Silverstein K.A."/>
            <person name="Tang H."/>
            <person name="Rombauts S."/>
            <person name="Zhao P.X."/>
            <person name="Zhou P."/>
            <person name="Barbe V."/>
            <person name="Bardou P."/>
            <person name="Bechner M."/>
            <person name="Bellec A."/>
            <person name="Berger A."/>
            <person name="Berges H."/>
            <person name="Bidwell S."/>
            <person name="Bisseling T."/>
            <person name="Choisne N."/>
            <person name="Couloux A."/>
            <person name="Denny R."/>
            <person name="Deshpande S."/>
            <person name="Dai X."/>
            <person name="Doyle J.J."/>
            <person name="Dudez A.M."/>
            <person name="Farmer A.D."/>
            <person name="Fouteau S."/>
            <person name="Franken C."/>
            <person name="Gibelin C."/>
            <person name="Gish J."/>
            <person name="Goldstein S."/>
            <person name="Gonzalez A.J."/>
            <person name="Green P.J."/>
            <person name="Hallab A."/>
            <person name="Hartog M."/>
            <person name="Hua A."/>
            <person name="Humphray S.J."/>
            <person name="Jeong D.H."/>
            <person name="Jing Y."/>
            <person name="Jocker A."/>
            <person name="Kenton S.M."/>
            <person name="Kim D.J."/>
            <person name="Klee K."/>
            <person name="Lai H."/>
            <person name="Lang C."/>
            <person name="Lin S."/>
            <person name="Macmil S.L."/>
            <person name="Magdelenat G."/>
            <person name="Matthews L."/>
            <person name="McCorrison J."/>
            <person name="Monaghan E.L."/>
            <person name="Mun J.H."/>
            <person name="Najar F.Z."/>
            <person name="Nicholson C."/>
            <person name="Noirot C."/>
            <person name="O'Bleness M."/>
            <person name="Paule C.R."/>
            <person name="Poulain J."/>
            <person name="Prion F."/>
            <person name="Qin B."/>
            <person name="Qu C."/>
            <person name="Retzel E.F."/>
            <person name="Riddle C."/>
            <person name="Sallet E."/>
            <person name="Samain S."/>
            <person name="Samson N."/>
            <person name="Sanders I."/>
            <person name="Saurat O."/>
            <person name="Scarpelli C."/>
            <person name="Schiex T."/>
            <person name="Segurens B."/>
            <person name="Severin A.J."/>
            <person name="Sherrier D.J."/>
            <person name="Shi R."/>
            <person name="Sims S."/>
            <person name="Singer S.R."/>
            <person name="Sinharoy S."/>
            <person name="Sterck L."/>
            <person name="Viollet A."/>
            <person name="Wang B.B."/>
            <person name="Wang K."/>
            <person name="Wang M."/>
            <person name="Wang X."/>
            <person name="Warfsmann J."/>
            <person name="Weissenbach J."/>
            <person name="White D.D."/>
            <person name="White J.D."/>
            <person name="Wiley G.B."/>
            <person name="Wincker P."/>
            <person name="Xing Y."/>
            <person name="Yang L."/>
            <person name="Yao Z."/>
            <person name="Ying F."/>
            <person name="Zhai J."/>
            <person name="Zhou L."/>
            <person name="Zuber A."/>
            <person name="Denarie J."/>
            <person name="Dixon R.A."/>
            <person name="May G.D."/>
            <person name="Schwartz D.C."/>
            <person name="Rogers J."/>
            <person name="Quetier F."/>
            <person name="Town C.D."/>
            <person name="Roe B.A."/>
        </authorList>
    </citation>
    <scope>NUCLEOTIDE SEQUENCE [LARGE SCALE GENOMIC DNA]</scope>
    <source>
        <strain evidence="2">A17</strain>
        <strain evidence="4 5">cv. Jemalong A17</strain>
    </source>
</reference>
<evidence type="ECO:0000256" key="1">
    <source>
        <dbReference type="SAM" id="MobiDB-lite"/>
    </source>
</evidence>
<protein>
    <submittedName>
        <fullName evidence="2">DUF863 family protein</fullName>
    </submittedName>
</protein>
<feature type="region of interest" description="Disordered" evidence="1">
    <location>
        <begin position="200"/>
        <end position="261"/>
    </location>
</feature>
<keyword evidence="5" id="KW-1185">Reference proteome</keyword>
<dbReference type="Gramene" id="rna30685">
    <property type="protein sequence ID" value="RHN55495.1"/>
    <property type="gene ID" value="gene30685"/>
</dbReference>
<reference evidence="4" key="3">
    <citation type="submission" date="2015-04" db="UniProtKB">
        <authorList>
            <consortium name="EnsemblPlants"/>
        </authorList>
    </citation>
    <scope>IDENTIFICATION</scope>
    <source>
        <strain evidence="4">cv. Jemalong A17</strain>
    </source>
</reference>
<dbReference type="OrthoDB" id="630817at2759"/>
<feature type="compositionally biased region" description="Polar residues" evidence="1">
    <location>
        <begin position="980"/>
        <end position="1006"/>
    </location>
</feature>
<dbReference type="PaxDb" id="3880-AES96945"/>
<dbReference type="EMBL" id="PSQE01000005">
    <property type="protein sequence ID" value="RHN55495.1"/>
    <property type="molecule type" value="Genomic_DNA"/>
</dbReference>
<reference evidence="2 5" key="2">
    <citation type="journal article" date="2014" name="BMC Genomics">
        <title>An improved genome release (version Mt4.0) for the model legume Medicago truncatula.</title>
        <authorList>
            <person name="Tang H."/>
            <person name="Krishnakumar V."/>
            <person name="Bidwell S."/>
            <person name="Rosen B."/>
            <person name="Chan A."/>
            <person name="Zhou S."/>
            <person name="Gentzbittel L."/>
            <person name="Childs K.L."/>
            <person name="Yandell M."/>
            <person name="Gundlach H."/>
            <person name="Mayer K.F."/>
            <person name="Schwartz D.C."/>
            <person name="Town C.D."/>
        </authorList>
    </citation>
    <scope>GENOME REANNOTATION</scope>
    <source>
        <strain evidence="4 5">cv. Jemalong A17</strain>
    </source>
</reference>
<accession>G7JXU4</accession>
<dbReference type="HOGENOM" id="CLU_008032_0_0_1"/>
<evidence type="ECO:0000313" key="6">
    <source>
        <dbReference type="Proteomes" id="UP000265566"/>
    </source>
</evidence>
<dbReference type="Proteomes" id="UP000002051">
    <property type="component" value="Chromosome 5"/>
</dbReference>
<dbReference type="Proteomes" id="UP000265566">
    <property type="component" value="Chromosome 5"/>
</dbReference>
<proteinExistence type="predicted"/>
<dbReference type="InterPro" id="IPR008581">
    <property type="entry name" value="DUF863_pln"/>
</dbReference>
<feature type="compositionally biased region" description="Basic residues" evidence="1">
    <location>
        <begin position="907"/>
        <end position="918"/>
    </location>
</feature>
<dbReference type="Pfam" id="PF05904">
    <property type="entry name" value="DUF863"/>
    <property type="match status" value="1"/>
</dbReference>
<dbReference type="KEGG" id="mtr:11422165"/>
<evidence type="ECO:0000313" key="2">
    <source>
        <dbReference type="EMBL" id="AES96945.2"/>
    </source>
</evidence>
<feature type="region of interest" description="Disordered" evidence="1">
    <location>
        <begin position="902"/>
        <end position="925"/>
    </location>
</feature>
<dbReference type="EMBL" id="CM001221">
    <property type="protein sequence ID" value="AES96945.2"/>
    <property type="molecule type" value="Genomic_DNA"/>
</dbReference>
<gene>
    <name evidence="4" type="primary">11422165</name>
    <name evidence="2" type="ordered locus">MTR_5g043430</name>
    <name evidence="3" type="ORF">MtrunA17_Chr5g0418431</name>
</gene>
<accession>A0A0C3XIV9</accession>
<dbReference type="STRING" id="3880.G7JXU4"/>
<feature type="region of interest" description="Disordered" evidence="1">
    <location>
        <begin position="953"/>
        <end position="1043"/>
    </location>
</feature>
<sequence length="1043" mass="115164">MGTKIQSLPGYYSMMRDLNEESSSCGWPLFYGDKTPTNGKYYDSYLPSATTDACSVHDKDVVKRMMLEHEAIFKNQVYELHRLYRIQRDLMNDFKRKELLRNQMPVEASFCSGPLTSQVTTEDGRKWHVSGFPVGNSAYAKTTVSGAAGVHSPLGSVQGISNQAGPFPLPDGCSLKDVGMLESTRPSKVRRKMFDLSLPADENVDSDESDEKISDEKTSGSTLFLPDRGCKNGKEDDRGKTCCQDTSRSEQSLRRNGFADLNEPVQVDETYDSPFVHVPSNSVAATECSDLTASAKQKLQFFGSPREHLLNSRQGTESWARNNGYLENNGNGEGGIPSLAEEGHAKNNLQPVPQVLKQEKLLLSSHTMQHSYNKAHEPASDYVDGRNKADVWTEKTASERNHEYSVNKHPESVLPLHRPGLFPAAPSYDLSRSWSHSAASWGMASCSLSQKLMSVQTPSCLNLSGSINRNFQSQQSNGRLEQCWPLNINSKPNPGIQYDLPLRNGFYPGSSSGAKEPSMNMSSISYDYPNHNNEKKSRKDIDLNVILSNGSYNNNLVPQSSVGLMDGDALSWLRAKSARTNEAQNTDRSSITAEETSFLHTASLSMKGETGKGPSGNFMHGVTSVSCSNNIDQRRIEVSKSSSTKKILGVPIFDMPHISPKKELSSITSPSVSMRAPSEAEVVENKHKNRMLDINLPCDANGLEFDKEGFIETVVSKTRSPTAVVDSRNQIDLNLSMSEDEGSFTTIPSADTKKKDKIDLEAPAVPKSEEDLVPEENKLETSLVSPQIPQVAVEQPQDELMRNAAEAIVVLSSISRDQVHTVIDSPSESSMEDPLGWFVDVVSSCKDNLESKCDNSKGKDGEDDEGLDYFESMTLKLEEMKEEDYMPKPLVPENFKVEETASTLPTRTRKGPARRGRQKRDFQRDILPGLVPLSRNEVTEDIQTFGGIMKATGHSWQSGLTRRSSTRNGSGRGRGRPRRQTQVTPSSSPPVVTNESSTPLTQQLNNIEVALEDRSLTGWGKTTRRPRRQRGPPAGNSLLIPIT</sequence>